<feature type="compositionally biased region" description="Acidic residues" evidence="1">
    <location>
        <begin position="62"/>
        <end position="104"/>
    </location>
</feature>
<keyword evidence="2" id="KW-0472">Membrane</keyword>
<proteinExistence type="predicted"/>
<dbReference type="AlphaFoldDB" id="A0A9D2P9U3"/>
<keyword evidence="2" id="KW-0812">Transmembrane</keyword>
<sequence>MRNQKKRRGGPFSGGDWQRYLRFLAVPLIVVILILVIVLADRKPEPAVSAEQTEETAGVSGDGEEPSAETDESEESSSSEDSGETESEGETESQTEEAPAESTDDSGLKRSDIPEITALMEEYCAAKVSCDAEAMYRIYGRTDMTGVEELRQRMQYRARYVEDIENVASYILPGMEDNSYIVYVTADIKFRVTDTLAPTIMWCYVRMEDDGTWHIVENMTAEEAEYAVKAEQSDGVRQLAEQVDQELEAAIASDTRLASAYGILREGTTVPDSAQTAGAQTETSAGGESSSAQ</sequence>
<feature type="region of interest" description="Disordered" evidence="1">
    <location>
        <begin position="44"/>
        <end position="110"/>
    </location>
</feature>
<evidence type="ECO:0000256" key="1">
    <source>
        <dbReference type="SAM" id="MobiDB-lite"/>
    </source>
</evidence>
<protein>
    <submittedName>
        <fullName evidence="3">Uncharacterized protein</fullName>
    </submittedName>
</protein>
<feature type="region of interest" description="Disordered" evidence="1">
    <location>
        <begin position="269"/>
        <end position="293"/>
    </location>
</feature>
<evidence type="ECO:0000313" key="4">
    <source>
        <dbReference type="Proteomes" id="UP000823883"/>
    </source>
</evidence>
<dbReference type="Proteomes" id="UP000823883">
    <property type="component" value="Unassembled WGS sequence"/>
</dbReference>
<feature type="compositionally biased region" description="Polar residues" evidence="1">
    <location>
        <begin position="270"/>
        <end position="293"/>
    </location>
</feature>
<organism evidence="3 4">
    <name type="scientific">Candidatus Lachnoclostridium pullistercoris</name>
    <dbReference type="NCBI Taxonomy" id="2838632"/>
    <lineage>
        <taxon>Bacteria</taxon>
        <taxon>Bacillati</taxon>
        <taxon>Bacillota</taxon>
        <taxon>Clostridia</taxon>
        <taxon>Lachnospirales</taxon>
        <taxon>Lachnospiraceae</taxon>
    </lineage>
</organism>
<gene>
    <name evidence="3" type="ORF">IAA04_01935</name>
</gene>
<keyword evidence="2" id="KW-1133">Transmembrane helix</keyword>
<comment type="caution">
    <text evidence="3">The sequence shown here is derived from an EMBL/GenBank/DDBJ whole genome shotgun (WGS) entry which is preliminary data.</text>
</comment>
<evidence type="ECO:0000256" key="2">
    <source>
        <dbReference type="SAM" id="Phobius"/>
    </source>
</evidence>
<feature type="transmembrane region" description="Helical" evidence="2">
    <location>
        <begin position="20"/>
        <end position="40"/>
    </location>
</feature>
<name>A0A9D2P9U3_9FIRM</name>
<accession>A0A9D2P9U3</accession>
<dbReference type="InterPro" id="IPR032710">
    <property type="entry name" value="NTF2-like_dom_sf"/>
</dbReference>
<evidence type="ECO:0000313" key="3">
    <source>
        <dbReference type="EMBL" id="HJC46795.1"/>
    </source>
</evidence>
<reference evidence="3" key="2">
    <citation type="submission" date="2021-04" db="EMBL/GenBank/DDBJ databases">
        <authorList>
            <person name="Gilroy R."/>
        </authorList>
    </citation>
    <scope>NUCLEOTIDE SEQUENCE</scope>
    <source>
        <strain evidence="3">CHK183-5548</strain>
    </source>
</reference>
<dbReference type="SUPFAM" id="SSF54427">
    <property type="entry name" value="NTF2-like"/>
    <property type="match status" value="1"/>
</dbReference>
<dbReference type="EMBL" id="DWWL01000009">
    <property type="protein sequence ID" value="HJC46795.1"/>
    <property type="molecule type" value="Genomic_DNA"/>
</dbReference>
<reference evidence="3" key="1">
    <citation type="journal article" date="2021" name="PeerJ">
        <title>Extensive microbial diversity within the chicken gut microbiome revealed by metagenomics and culture.</title>
        <authorList>
            <person name="Gilroy R."/>
            <person name="Ravi A."/>
            <person name="Getino M."/>
            <person name="Pursley I."/>
            <person name="Horton D.L."/>
            <person name="Alikhan N.F."/>
            <person name="Baker D."/>
            <person name="Gharbi K."/>
            <person name="Hall N."/>
            <person name="Watson M."/>
            <person name="Adriaenssens E.M."/>
            <person name="Foster-Nyarko E."/>
            <person name="Jarju S."/>
            <person name="Secka A."/>
            <person name="Antonio M."/>
            <person name="Oren A."/>
            <person name="Chaudhuri R.R."/>
            <person name="La Ragione R."/>
            <person name="Hildebrand F."/>
            <person name="Pallen M.J."/>
        </authorList>
    </citation>
    <scope>NUCLEOTIDE SEQUENCE</scope>
    <source>
        <strain evidence="3">CHK183-5548</strain>
    </source>
</reference>